<evidence type="ECO:0000313" key="2">
    <source>
        <dbReference type="EMBL" id="CAH01713.1"/>
    </source>
</evidence>
<gene>
    <name evidence="2" type="ORF">KLLA0_C14784g</name>
</gene>
<evidence type="ECO:0000313" key="3">
    <source>
        <dbReference type="Proteomes" id="UP000000598"/>
    </source>
</evidence>
<evidence type="ECO:0000256" key="1">
    <source>
        <dbReference type="ARBA" id="ARBA00093634"/>
    </source>
</evidence>
<dbReference type="EMBL" id="CR382123">
    <property type="protein sequence ID" value="CAH01713.1"/>
    <property type="molecule type" value="Genomic_DNA"/>
</dbReference>
<dbReference type="PANTHER" id="PTHR31996">
    <property type="entry name" value="COILED-COIL DOMAIN-CONTAINING PROTEIN 115"/>
    <property type="match status" value="1"/>
</dbReference>
<sequence length="170" mass="19509">MMTEDDIYQLIVKNLATYDSLLEQLQASFEEGYHQLSRANYHNKNTLRGSYGKDYWDETYTGNRYISINDKHSVSETEEPLHIANDEEIIPEKDEATNENLKKRKQREKLLAKVKKDPIYMFGGALSIPSSLKQCQLSFKASMPVLYQLLELRRTLNGLLDALGTLSNSA</sequence>
<dbReference type="STRING" id="284590.Q6CT77"/>
<dbReference type="GO" id="GO:1990871">
    <property type="term" value="C:Vma12-Vma22 assembly complex"/>
    <property type="evidence" value="ECO:0007669"/>
    <property type="project" value="TreeGrafter"/>
</dbReference>
<dbReference type="GO" id="GO:0051082">
    <property type="term" value="F:unfolded protein binding"/>
    <property type="evidence" value="ECO:0007669"/>
    <property type="project" value="TreeGrafter"/>
</dbReference>
<dbReference type="Proteomes" id="UP000000598">
    <property type="component" value="Chromosome C"/>
</dbReference>
<dbReference type="FunCoup" id="Q6CT77">
    <property type="interactions" value="73"/>
</dbReference>
<dbReference type="PANTHER" id="PTHR31996:SF2">
    <property type="entry name" value="COILED-COIL DOMAIN-CONTAINING PROTEIN 115"/>
    <property type="match status" value="1"/>
</dbReference>
<proteinExistence type="predicted"/>
<dbReference type="PaxDb" id="284590-Q6CT77"/>
<dbReference type="GO" id="GO:0070072">
    <property type="term" value="P:vacuolar proton-transporting V-type ATPase complex assembly"/>
    <property type="evidence" value="ECO:0007669"/>
    <property type="project" value="InterPro"/>
</dbReference>
<dbReference type="eggNOG" id="ENOG502S50X">
    <property type="taxonomic scope" value="Eukaryota"/>
</dbReference>
<name>Q6CT77_KLULA</name>
<dbReference type="HOGENOM" id="CLU_089394_0_0_1"/>
<protein>
    <recommendedName>
        <fullName evidence="1">Vacuolar ATPase assembly protein VMA22</fullName>
    </recommendedName>
</protein>
<dbReference type="KEGG" id="kla:KLLA0_C14784g"/>
<dbReference type="OMA" id="RANYHNK"/>
<organism evidence="2 3">
    <name type="scientific">Kluyveromyces lactis (strain ATCC 8585 / CBS 2359 / DSM 70799 / NBRC 1267 / NRRL Y-1140 / WM37)</name>
    <name type="common">Yeast</name>
    <name type="synonym">Candida sphaerica</name>
    <dbReference type="NCBI Taxonomy" id="284590"/>
    <lineage>
        <taxon>Eukaryota</taxon>
        <taxon>Fungi</taxon>
        <taxon>Dikarya</taxon>
        <taxon>Ascomycota</taxon>
        <taxon>Saccharomycotina</taxon>
        <taxon>Saccharomycetes</taxon>
        <taxon>Saccharomycetales</taxon>
        <taxon>Saccharomycetaceae</taxon>
        <taxon>Kluyveromyces</taxon>
    </lineage>
</organism>
<dbReference type="InterPro" id="IPR040357">
    <property type="entry name" value="Vma22/CCDC115"/>
</dbReference>
<accession>Q6CT77</accession>
<dbReference type="AlphaFoldDB" id="Q6CT77"/>
<keyword evidence="3" id="KW-1185">Reference proteome</keyword>
<dbReference type="InParanoid" id="Q6CT77"/>
<dbReference type="Pfam" id="PF21730">
    <property type="entry name" value="Vma22_CCDC115"/>
    <property type="match status" value="1"/>
</dbReference>
<reference evidence="2 3" key="1">
    <citation type="journal article" date="2004" name="Nature">
        <title>Genome evolution in yeasts.</title>
        <authorList>
            <consortium name="Genolevures"/>
            <person name="Dujon B."/>
            <person name="Sherman D."/>
            <person name="Fischer G."/>
            <person name="Durrens P."/>
            <person name="Casaregola S."/>
            <person name="Lafontaine I."/>
            <person name="de Montigny J."/>
            <person name="Marck C."/>
            <person name="Neuveglise C."/>
            <person name="Talla E."/>
            <person name="Goffard N."/>
            <person name="Frangeul L."/>
            <person name="Aigle M."/>
            <person name="Anthouard V."/>
            <person name="Babour A."/>
            <person name="Barbe V."/>
            <person name="Barnay S."/>
            <person name="Blanchin S."/>
            <person name="Beckerich J.M."/>
            <person name="Beyne E."/>
            <person name="Bleykasten C."/>
            <person name="Boisrame A."/>
            <person name="Boyer J."/>
            <person name="Cattolico L."/>
            <person name="Confanioleri F."/>
            <person name="de Daruvar A."/>
            <person name="Despons L."/>
            <person name="Fabre E."/>
            <person name="Fairhead C."/>
            <person name="Ferry-Dumazet H."/>
            <person name="Groppi A."/>
            <person name="Hantraye F."/>
            <person name="Hennequin C."/>
            <person name="Jauniaux N."/>
            <person name="Joyet P."/>
            <person name="Kachouri R."/>
            <person name="Kerrest A."/>
            <person name="Koszul R."/>
            <person name="Lemaire M."/>
            <person name="Lesur I."/>
            <person name="Ma L."/>
            <person name="Muller H."/>
            <person name="Nicaud J.M."/>
            <person name="Nikolski M."/>
            <person name="Oztas S."/>
            <person name="Ozier-Kalogeropoulos O."/>
            <person name="Pellenz S."/>
            <person name="Potier S."/>
            <person name="Richard G.F."/>
            <person name="Straub M.L."/>
            <person name="Suleau A."/>
            <person name="Swennene D."/>
            <person name="Tekaia F."/>
            <person name="Wesolowski-Louvel M."/>
            <person name="Westhof E."/>
            <person name="Wirth B."/>
            <person name="Zeniou-Meyer M."/>
            <person name="Zivanovic I."/>
            <person name="Bolotin-Fukuhara M."/>
            <person name="Thierry A."/>
            <person name="Bouchier C."/>
            <person name="Caudron B."/>
            <person name="Scarpelli C."/>
            <person name="Gaillardin C."/>
            <person name="Weissenbach J."/>
            <person name="Wincker P."/>
            <person name="Souciet J.L."/>
        </authorList>
    </citation>
    <scope>NUCLEOTIDE SEQUENCE [LARGE SCALE GENOMIC DNA]</scope>
    <source>
        <strain evidence="3">ATCC 8585 / CBS 2359 / DSM 70799 / NBRC 1267 / NRRL Y-1140 / WM37</strain>
    </source>
</reference>